<keyword evidence="6 8" id="KW-0472">Membrane</keyword>
<evidence type="ECO:0000313" key="10">
    <source>
        <dbReference type="EMBL" id="KAF5329762.1"/>
    </source>
</evidence>
<keyword evidence="4 8" id="KW-0812">Transmembrane</keyword>
<feature type="transmembrane region" description="Helical" evidence="8">
    <location>
        <begin position="72"/>
        <end position="95"/>
    </location>
</feature>
<evidence type="ECO:0000256" key="1">
    <source>
        <dbReference type="ARBA" id="ARBA00004141"/>
    </source>
</evidence>
<dbReference type="GO" id="GO:0022857">
    <property type="term" value="F:transmembrane transporter activity"/>
    <property type="evidence" value="ECO:0007669"/>
    <property type="project" value="InterPro"/>
</dbReference>
<accession>A0A8H5BUE6</accession>
<dbReference type="Proteomes" id="UP000567179">
    <property type="component" value="Unassembled WGS sequence"/>
</dbReference>
<dbReference type="EMBL" id="JAACJJ010000002">
    <property type="protein sequence ID" value="KAF5329762.1"/>
    <property type="molecule type" value="Genomic_DNA"/>
</dbReference>
<evidence type="ECO:0000313" key="11">
    <source>
        <dbReference type="Proteomes" id="UP000567179"/>
    </source>
</evidence>
<dbReference type="FunFam" id="1.20.1250.20:FF:000171">
    <property type="entry name" value="MFS general substrate transporter"/>
    <property type="match status" value="1"/>
</dbReference>
<sequence length="540" mass="57870">MSANATTPPDEKRSSQDSKDGMGHTSLGTDTATPSLENLFEHGVLDPVYYEKTLILNRAIQEIGMGRYQWQLFFVAGFGWFADSVWPLITGLILTPVINEFHFDAPFLSLAANAGLLVGAVFWGVGCDVWGRRWCFNVTLLIAGIFGLAAGGSNNFITLASLLAVMGVGVGGNLPIDSAVFLDFVPASHQYLLTFMSIFWCLGQVFVNLIAWPFIANFSCPLNTSGAPTSCTRAENMGWRYLLFVLGGITLILWGLRFFIFELFESPRYLIGKGEDERAVAVVHRVAKYNGTTSSLTLEQLTAVEGAGAGSEFEKPKGGETTASGGLGLSRTSHYTVGHIKALFRTPKLAWATSLLISIWGIIGLASTLYNNFLPFLLASKGAHFGQSSLNITYRNTFILAVVGVPSAFLATYAVMIPGLGRKGALALSAALTGVFLFLTTIARTSNSLLGWNCGYSFFSNIMYGILYAISPEIFPAKDRGTGNGLTATASRVFGLIAPIIALYADLTTAVPVYISGALVIGAGALALLLPYEPRGRASM</sequence>
<dbReference type="PROSITE" id="PS50850">
    <property type="entry name" value="MFS"/>
    <property type="match status" value="1"/>
</dbReference>
<gene>
    <name evidence="10" type="ORF">D9619_009282</name>
</gene>
<feature type="transmembrane region" description="Helical" evidence="8">
    <location>
        <begin position="449"/>
        <end position="470"/>
    </location>
</feature>
<evidence type="ECO:0000256" key="2">
    <source>
        <dbReference type="ARBA" id="ARBA00008335"/>
    </source>
</evidence>
<keyword evidence="5 8" id="KW-1133">Transmembrane helix</keyword>
<keyword evidence="11" id="KW-1185">Reference proteome</keyword>
<protein>
    <recommendedName>
        <fullName evidence="9">Major facilitator superfamily (MFS) profile domain-containing protein</fullName>
    </recommendedName>
</protein>
<dbReference type="PANTHER" id="PTHR23511:SF12">
    <property type="entry name" value="TRANSPORTER, PUTATIVE (AFU_ORTHOLOGUE AFUA_7G01740)-RELATED"/>
    <property type="match status" value="1"/>
</dbReference>
<name>A0A8H5BUE6_9AGAR</name>
<feature type="compositionally biased region" description="Basic and acidic residues" evidence="7">
    <location>
        <begin position="9"/>
        <end position="22"/>
    </location>
</feature>
<dbReference type="Pfam" id="PF00083">
    <property type="entry name" value="Sugar_tr"/>
    <property type="match status" value="1"/>
</dbReference>
<dbReference type="InterPro" id="IPR020846">
    <property type="entry name" value="MFS_dom"/>
</dbReference>
<dbReference type="SUPFAM" id="SSF103473">
    <property type="entry name" value="MFS general substrate transporter"/>
    <property type="match status" value="1"/>
</dbReference>
<evidence type="ECO:0000256" key="6">
    <source>
        <dbReference type="ARBA" id="ARBA00023136"/>
    </source>
</evidence>
<dbReference type="Gene3D" id="1.20.1250.20">
    <property type="entry name" value="MFS general substrate transporter like domains"/>
    <property type="match status" value="1"/>
</dbReference>
<reference evidence="10 11" key="1">
    <citation type="journal article" date="2020" name="ISME J.">
        <title>Uncovering the hidden diversity of litter-decomposition mechanisms in mushroom-forming fungi.</title>
        <authorList>
            <person name="Floudas D."/>
            <person name="Bentzer J."/>
            <person name="Ahren D."/>
            <person name="Johansson T."/>
            <person name="Persson P."/>
            <person name="Tunlid A."/>
        </authorList>
    </citation>
    <scope>NUCLEOTIDE SEQUENCE [LARGE SCALE GENOMIC DNA]</scope>
    <source>
        <strain evidence="10 11">CBS 101986</strain>
    </source>
</reference>
<evidence type="ECO:0000259" key="9">
    <source>
        <dbReference type="PROSITE" id="PS50850"/>
    </source>
</evidence>
<feature type="transmembrane region" description="Helical" evidence="8">
    <location>
        <begin position="107"/>
        <end position="127"/>
    </location>
</feature>
<evidence type="ECO:0000256" key="3">
    <source>
        <dbReference type="ARBA" id="ARBA00022448"/>
    </source>
</evidence>
<feature type="transmembrane region" description="Helical" evidence="8">
    <location>
        <begin position="349"/>
        <end position="370"/>
    </location>
</feature>
<keyword evidence="3" id="KW-0813">Transport</keyword>
<feature type="transmembrane region" description="Helical" evidence="8">
    <location>
        <begin position="482"/>
        <end position="505"/>
    </location>
</feature>
<dbReference type="OrthoDB" id="3936150at2759"/>
<evidence type="ECO:0000256" key="8">
    <source>
        <dbReference type="SAM" id="Phobius"/>
    </source>
</evidence>
<evidence type="ECO:0000256" key="7">
    <source>
        <dbReference type="SAM" id="MobiDB-lite"/>
    </source>
</evidence>
<dbReference type="InterPro" id="IPR005828">
    <property type="entry name" value="MFS_sugar_transport-like"/>
</dbReference>
<feature type="transmembrane region" description="Helical" evidence="8">
    <location>
        <begin position="511"/>
        <end position="532"/>
    </location>
</feature>
<comment type="subcellular location">
    <subcellularLocation>
        <location evidence="1">Membrane</location>
        <topology evidence="1">Multi-pass membrane protein</topology>
    </subcellularLocation>
</comment>
<dbReference type="CDD" id="cd17316">
    <property type="entry name" value="MFS_SV2_like"/>
    <property type="match status" value="1"/>
</dbReference>
<organism evidence="10 11">
    <name type="scientific">Psilocybe cf. subviscida</name>
    <dbReference type="NCBI Taxonomy" id="2480587"/>
    <lineage>
        <taxon>Eukaryota</taxon>
        <taxon>Fungi</taxon>
        <taxon>Dikarya</taxon>
        <taxon>Basidiomycota</taxon>
        <taxon>Agaricomycotina</taxon>
        <taxon>Agaricomycetes</taxon>
        <taxon>Agaricomycetidae</taxon>
        <taxon>Agaricales</taxon>
        <taxon>Agaricineae</taxon>
        <taxon>Strophariaceae</taxon>
        <taxon>Psilocybe</taxon>
    </lineage>
</organism>
<feature type="transmembrane region" description="Helical" evidence="8">
    <location>
        <begin position="398"/>
        <end position="417"/>
    </location>
</feature>
<feature type="transmembrane region" description="Helical" evidence="8">
    <location>
        <begin position="192"/>
        <end position="215"/>
    </location>
</feature>
<feature type="transmembrane region" description="Helical" evidence="8">
    <location>
        <begin position="241"/>
        <end position="260"/>
    </location>
</feature>
<evidence type="ECO:0000256" key="4">
    <source>
        <dbReference type="ARBA" id="ARBA00022692"/>
    </source>
</evidence>
<feature type="transmembrane region" description="Helical" evidence="8">
    <location>
        <begin position="424"/>
        <end position="443"/>
    </location>
</feature>
<feature type="domain" description="Major facilitator superfamily (MFS) profile" evidence="9">
    <location>
        <begin position="72"/>
        <end position="535"/>
    </location>
</feature>
<feature type="region of interest" description="Disordered" evidence="7">
    <location>
        <begin position="1"/>
        <end position="27"/>
    </location>
</feature>
<dbReference type="PANTHER" id="PTHR23511">
    <property type="entry name" value="SYNAPTIC VESICLE GLYCOPROTEIN 2"/>
    <property type="match status" value="1"/>
</dbReference>
<comment type="caution">
    <text evidence="10">The sequence shown here is derived from an EMBL/GenBank/DDBJ whole genome shotgun (WGS) entry which is preliminary data.</text>
</comment>
<dbReference type="GO" id="GO:0016020">
    <property type="term" value="C:membrane"/>
    <property type="evidence" value="ECO:0007669"/>
    <property type="project" value="UniProtKB-SubCell"/>
</dbReference>
<comment type="similarity">
    <text evidence="2">Belongs to the major facilitator superfamily.</text>
</comment>
<proteinExistence type="inferred from homology"/>
<dbReference type="AlphaFoldDB" id="A0A8H5BUE6"/>
<dbReference type="InterPro" id="IPR036259">
    <property type="entry name" value="MFS_trans_sf"/>
</dbReference>
<evidence type="ECO:0000256" key="5">
    <source>
        <dbReference type="ARBA" id="ARBA00022989"/>
    </source>
</evidence>